<dbReference type="EMBL" id="CP162551">
    <property type="protein sequence ID" value="XDI37818.1"/>
    <property type="molecule type" value="Genomic_DNA"/>
</dbReference>
<sequence>MKNHYFSHFPFAELRSQDGRACFKICSFKYAYPHAKDAVDADWHRNYLNLSLPGFKSEVDEIILNGIILDYFIKELQAFEALHRDKVNLDPIEPYFWLGFSYICKKSKTIKVKGYVQYPAGIGSVLNFDFQTDLPSIIKFRKGLEGILSKFPAVYED</sequence>
<gene>
    <name evidence="1" type="ORF">AB3N04_05740</name>
</gene>
<name>A0AB39BVI5_9BACI</name>
<protein>
    <submittedName>
        <fullName evidence="1">Uncharacterized protein</fullName>
    </submittedName>
</protein>
<reference evidence="1" key="1">
    <citation type="submission" date="2024-07" db="EMBL/GenBank/DDBJ databases">
        <title>Identification and characteristics of an arsenic-resistant bacterial isolate, which belongs to a novel species.</title>
        <authorList>
            <person name="Juszczyk A."/>
            <person name="Kowalczyk A."/>
            <person name="Was K."/>
            <person name="Kosowicz W."/>
            <person name="Budzyn A."/>
            <person name="Latowski D."/>
        </authorList>
    </citation>
    <scope>NUCLEOTIDE SEQUENCE</scope>
    <source>
        <strain evidence="1">As8PL</strain>
    </source>
</reference>
<evidence type="ECO:0000313" key="1">
    <source>
        <dbReference type="EMBL" id="XDI37818.1"/>
    </source>
</evidence>
<dbReference type="RefSeq" id="WP_368505146.1">
    <property type="nucleotide sequence ID" value="NZ_CP162551.1"/>
</dbReference>
<organism evidence="1">
    <name type="scientific">Alkalihalophilus sp. As8PL</name>
    <dbReference type="NCBI Taxonomy" id="3237103"/>
    <lineage>
        <taxon>Bacteria</taxon>
        <taxon>Bacillati</taxon>
        <taxon>Bacillota</taxon>
        <taxon>Bacilli</taxon>
        <taxon>Bacillales</taxon>
        <taxon>Bacillaceae</taxon>
        <taxon>Alkalihalophilus</taxon>
    </lineage>
</organism>
<accession>A0AB39BVI5</accession>
<dbReference type="Pfam" id="PF24716">
    <property type="entry name" value="WapI"/>
    <property type="match status" value="1"/>
</dbReference>
<dbReference type="AlphaFoldDB" id="A0AB39BVI5"/>
<dbReference type="InterPro" id="IPR056510">
    <property type="entry name" value="WapI"/>
</dbReference>
<proteinExistence type="predicted"/>